<protein>
    <submittedName>
        <fullName evidence="1">Uncharacterized protein</fullName>
    </submittedName>
</protein>
<proteinExistence type="predicted"/>
<comment type="caution">
    <text evidence="1">The sequence shown here is derived from an EMBL/GenBank/DDBJ whole genome shotgun (WGS) entry which is preliminary data.</text>
</comment>
<evidence type="ECO:0000313" key="1">
    <source>
        <dbReference type="EMBL" id="OJT05983.1"/>
    </source>
</evidence>
<keyword evidence="2" id="KW-1185">Reference proteome</keyword>
<dbReference type="Proteomes" id="UP000184267">
    <property type="component" value="Unassembled WGS sequence"/>
</dbReference>
<dbReference type="EMBL" id="MNAD01001364">
    <property type="protein sequence ID" value="OJT05983.1"/>
    <property type="molecule type" value="Genomic_DNA"/>
</dbReference>
<reference evidence="1 2" key="1">
    <citation type="submission" date="2016-10" db="EMBL/GenBank/DDBJ databases">
        <title>Genome sequence of the basidiomycete white-rot fungus Trametes pubescens.</title>
        <authorList>
            <person name="Makela M.R."/>
            <person name="Granchi Z."/>
            <person name="Peng M."/>
            <person name="De Vries R.P."/>
            <person name="Grigoriev I."/>
            <person name="Riley R."/>
            <person name="Hilden K."/>
        </authorList>
    </citation>
    <scope>NUCLEOTIDE SEQUENCE [LARGE SCALE GENOMIC DNA]</scope>
    <source>
        <strain evidence="1 2">FBCC735</strain>
    </source>
</reference>
<evidence type="ECO:0000313" key="2">
    <source>
        <dbReference type="Proteomes" id="UP000184267"/>
    </source>
</evidence>
<accession>A0A1M2VEN2</accession>
<gene>
    <name evidence="1" type="ORF">TRAPUB_3170</name>
</gene>
<organism evidence="1 2">
    <name type="scientific">Trametes pubescens</name>
    <name type="common">White-rot fungus</name>
    <dbReference type="NCBI Taxonomy" id="154538"/>
    <lineage>
        <taxon>Eukaryota</taxon>
        <taxon>Fungi</taxon>
        <taxon>Dikarya</taxon>
        <taxon>Basidiomycota</taxon>
        <taxon>Agaricomycotina</taxon>
        <taxon>Agaricomycetes</taxon>
        <taxon>Polyporales</taxon>
        <taxon>Polyporaceae</taxon>
        <taxon>Trametes</taxon>
    </lineage>
</organism>
<sequence length="81" mass="9185">MSDCQNASDSAGRIVIGTPSSYRQSKDITTEHLHEHHADVRAAIRVHIPWPSSRLERTIQEDFLLSDGLLKSLLWAKYISQ</sequence>
<name>A0A1M2VEN2_TRAPU</name>
<dbReference type="AlphaFoldDB" id="A0A1M2VEN2"/>